<feature type="region of interest" description="Sigma-70 factor domain-4" evidence="5">
    <location>
        <begin position="473"/>
        <end position="526"/>
    </location>
</feature>
<dbReference type="Pfam" id="PF04542">
    <property type="entry name" value="Sigma70_r2"/>
    <property type="match status" value="1"/>
</dbReference>
<feature type="compositionally biased region" description="Acidic residues" evidence="6">
    <location>
        <begin position="158"/>
        <end position="194"/>
    </location>
</feature>
<dbReference type="InterPro" id="IPR000943">
    <property type="entry name" value="RNA_pol_sigma70"/>
</dbReference>
<keyword evidence="2 5" id="KW-0731">Sigma factor</keyword>
<comment type="subcellular location">
    <subcellularLocation>
        <location evidence="5">Cytoplasm</location>
    </subcellularLocation>
</comment>
<dbReference type="NCBIfam" id="NF004561">
    <property type="entry name" value="PRK05901.1-3"/>
    <property type="match status" value="1"/>
</dbReference>
<dbReference type="PROSITE" id="PS00715">
    <property type="entry name" value="SIGMA70_1"/>
    <property type="match status" value="1"/>
</dbReference>
<dbReference type="FunFam" id="1.10.10.10:FF:000002">
    <property type="entry name" value="RNA polymerase sigma factor SigA"/>
    <property type="match status" value="1"/>
</dbReference>
<dbReference type="AlphaFoldDB" id="A0A365GVL1"/>
<dbReference type="GO" id="GO:0016987">
    <property type="term" value="F:sigma factor activity"/>
    <property type="evidence" value="ECO:0007669"/>
    <property type="project" value="UniProtKB-UniRule"/>
</dbReference>
<dbReference type="Pfam" id="PF03979">
    <property type="entry name" value="Sigma70_r1_1"/>
    <property type="match status" value="1"/>
</dbReference>
<dbReference type="FunFam" id="1.10.601.10:FF:000001">
    <property type="entry name" value="RNA polymerase sigma factor SigA"/>
    <property type="match status" value="1"/>
</dbReference>
<dbReference type="GO" id="GO:0003677">
    <property type="term" value="F:DNA binding"/>
    <property type="evidence" value="ECO:0007669"/>
    <property type="project" value="UniProtKB-UniRule"/>
</dbReference>
<dbReference type="Proteomes" id="UP000251891">
    <property type="component" value="Unassembled WGS sequence"/>
</dbReference>
<dbReference type="InterPro" id="IPR007630">
    <property type="entry name" value="RNA_pol_sigma70_r4"/>
</dbReference>
<comment type="subunit">
    <text evidence="5">Interacts transiently with the RNA polymerase catalytic core.</text>
</comment>
<evidence type="ECO:0000256" key="5">
    <source>
        <dbReference type="HAMAP-Rule" id="MF_00963"/>
    </source>
</evidence>
<evidence type="ECO:0000256" key="3">
    <source>
        <dbReference type="ARBA" id="ARBA00023125"/>
    </source>
</evidence>
<dbReference type="InterPro" id="IPR007627">
    <property type="entry name" value="RNA_pol_sigma70_r2"/>
</dbReference>
<feature type="region of interest" description="Sigma-70 factor domain-2" evidence="5">
    <location>
        <begin position="305"/>
        <end position="375"/>
    </location>
</feature>
<protein>
    <recommendedName>
        <fullName evidence="5">RNA polymerase sigma factor SigA</fullName>
    </recommendedName>
</protein>
<keyword evidence="10" id="KW-1185">Reference proteome</keyword>
<dbReference type="InterPro" id="IPR007624">
    <property type="entry name" value="RNA_pol_sigma70_r3"/>
</dbReference>
<dbReference type="InterPro" id="IPR014284">
    <property type="entry name" value="RNA_pol_sigma-70_dom"/>
</dbReference>
<keyword evidence="1 5" id="KW-0805">Transcription regulation</keyword>
<dbReference type="InterPro" id="IPR013324">
    <property type="entry name" value="RNA_pol_sigma_r3/r4-like"/>
</dbReference>
<dbReference type="HAMAP" id="MF_00963">
    <property type="entry name" value="Sigma70_RpoD_SigA"/>
    <property type="match status" value="1"/>
</dbReference>
<dbReference type="Pfam" id="PF04539">
    <property type="entry name" value="Sigma70_r3"/>
    <property type="match status" value="1"/>
</dbReference>
<dbReference type="Gene3D" id="1.10.601.10">
    <property type="entry name" value="RNA Polymerase Primary Sigma Factor"/>
    <property type="match status" value="2"/>
</dbReference>
<sequence length="538" mass="58827">MSPASTSKASDLHEHVIAQLIERGRSQGYLEADDVRRTFEEADIPVSKATSILRSLSKEGVTVMVSAADSAAPKRPRKRATPAGRKGKTTAAAAKEQPDTVTAVVEDMEPAEPERPAKPAPRPKRAAAKKPAAAAAKKAAPKKAEPKKAATDKKAEPEPGEDDVDVADLDADLEDLEAELAAEDDTTEAPEAEEPAAAGQRAGKKPAGATSSEEEAFVLGDDDEDAPAQQIAAAGATADPVKDYLKQIGKVPLLNAEQEVELAKRIEAGLFAEERLASEAGRLSEEDHEDLEWIAEDGRRAKNHLLEANLRLVVSLAKRYTGRGMLFLDLIQEGNLGLIRAVEKFDYTKGYKFSTYATWWIRQAITRAMADQARTIRIPVHMVEVINKLARVQRQMLQDLGREPTPEELAKELDMTPEKVVEVQKYGREPISLHTPLGEDGDSEFGDLIEDSEAIVPADAVSFTLLQEQLHSVLDTLSEREAGVVSMRFGLTDGQPKTLDEIGKVYGVTRERIRQIESKTMSKLRHPSRSQVLRDYLD</sequence>
<proteinExistence type="inferred from homology"/>
<dbReference type="InterPro" id="IPR028630">
    <property type="entry name" value="Sigma70_RpoD"/>
</dbReference>
<feature type="compositionally biased region" description="Basic and acidic residues" evidence="6">
    <location>
        <begin position="142"/>
        <end position="157"/>
    </location>
</feature>
<dbReference type="RefSeq" id="WP_111872080.1">
    <property type="nucleotide sequence ID" value="NZ_QLYX01000024.1"/>
</dbReference>
<dbReference type="NCBIfam" id="NF005920">
    <property type="entry name" value="PRK07921.1"/>
    <property type="match status" value="1"/>
</dbReference>
<dbReference type="PROSITE" id="PS00716">
    <property type="entry name" value="SIGMA70_2"/>
    <property type="match status" value="1"/>
</dbReference>
<dbReference type="GO" id="GO:0006352">
    <property type="term" value="P:DNA-templated transcription initiation"/>
    <property type="evidence" value="ECO:0007669"/>
    <property type="project" value="UniProtKB-UniRule"/>
</dbReference>
<comment type="similarity">
    <text evidence="5">Belongs to the sigma-70 factor family. RpoD/SigA subfamily.</text>
</comment>
<dbReference type="CDD" id="cd06171">
    <property type="entry name" value="Sigma70_r4"/>
    <property type="match status" value="1"/>
</dbReference>
<feature type="domain" description="RNA polymerase sigma-70" evidence="7">
    <location>
        <begin position="329"/>
        <end position="342"/>
    </location>
</feature>
<dbReference type="InterPro" id="IPR036388">
    <property type="entry name" value="WH-like_DNA-bd_sf"/>
</dbReference>
<name>A0A365GVL1_9ACTN</name>
<dbReference type="EMBL" id="QLYX01000024">
    <property type="protein sequence ID" value="RAY10840.1"/>
    <property type="molecule type" value="Genomic_DNA"/>
</dbReference>
<dbReference type="PANTHER" id="PTHR30603:SF59">
    <property type="entry name" value="RNA POLYMERASE PRINCIPAL SIGMA FACTOR HRDA"/>
    <property type="match status" value="1"/>
</dbReference>
<feature type="region of interest" description="Disordered" evidence="6">
    <location>
        <begin position="67"/>
        <end position="214"/>
    </location>
</feature>
<feature type="region of interest" description="Disordered" evidence="6">
    <location>
        <begin position="519"/>
        <end position="538"/>
    </location>
</feature>
<evidence type="ECO:0000259" key="7">
    <source>
        <dbReference type="PROSITE" id="PS00715"/>
    </source>
</evidence>
<dbReference type="FunFam" id="1.10.10.10:FF:000004">
    <property type="entry name" value="RNA polymerase sigma factor SigA"/>
    <property type="match status" value="1"/>
</dbReference>
<feature type="short sequence motif" description="Interaction with polymerase core subunit RpoC" evidence="5">
    <location>
        <begin position="329"/>
        <end position="332"/>
    </location>
</feature>
<dbReference type="SUPFAM" id="SSF88946">
    <property type="entry name" value="Sigma2 domain of RNA polymerase sigma factors"/>
    <property type="match status" value="1"/>
</dbReference>
<dbReference type="GO" id="GO:0005737">
    <property type="term" value="C:cytoplasm"/>
    <property type="evidence" value="ECO:0007669"/>
    <property type="project" value="UniProtKB-SubCell"/>
</dbReference>
<dbReference type="InterPro" id="IPR012760">
    <property type="entry name" value="RNA_pol_sigma_RpoD_C"/>
</dbReference>
<feature type="region of interest" description="Sigma-70 factor domain-3" evidence="5">
    <location>
        <begin position="384"/>
        <end position="460"/>
    </location>
</feature>
<dbReference type="OrthoDB" id="9804285at2"/>
<evidence type="ECO:0000313" key="10">
    <source>
        <dbReference type="Proteomes" id="UP000251891"/>
    </source>
</evidence>
<accession>A0A365GVL1</accession>
<dbReference type="FunFam" id="1.10.601.10:FF:000003">
    <property type="entry name" value="RNA polymerase sigma factor SigA"/>
    <property type="match status" value="1"/>
</dbReference>
<evidence type="ECO:0000259" key="8">
    <source>
        <dbReference type="PROSITE" id="PS00716"/>
    </source>
</evidence>
<dbReference type="Gene3D" id="1.10.10.10">
    <property type="entry name" value="Winged helix-like DNA-binding domain superfamily/Winged helix DNA-binding domain"/>
    <property type="match status" value="2"/>
</dbReference>
<evidence type="ECO:0000256" key="1">
    <source>
        <dbReference type="ARBA" id="ARBA00023015"/>
    </source>
</evidence>
<keyword evidence="4 5" id="KW-0804">Transcription</keyword>
<evidence type="ECO:0000256" key="2">
    <source>
        <dbReference type="ARBA" id="ARBA00023082"/>
    </source>
</evidence>
<keyword evidence="3 5" id="KW-0238">DNA-binding</keyword>
<dbReference type="InterPro" id="IPR007127">
    <property type="entry name" value="RNA_pol_sigma_70_r1_1"/>
</dbReference>
<comment type="function">
    <text evidence="5">Sigma factors are initiation factors that promote the attachment of RNA polymerase to specific initiation sites and are then released. This sigma factor is the primary sigma factor during exponential growth.</text>
</comment>
<evidence type="ECO:0000313" key="9">
    <source>
        <dbReference type="EMBL" id="RAY10840.1"/>
    </source>
</evidence>
<dbReference type="Pfam" id="PF00140">
    <property type="entry name" value="Sigma70_r1_2"/>
    <property type="match status" value="1"/>
</dbReference>
<keyword evidence="5" id="KW-0963">Cytoplasm</keyword>
<dbReference type="PANTHER" id="PTHR30603">
    <property type="entry name" value="RNA POLYMERASE SIGMA FACTOR RPO"/>
    <property type="match status" value="1"/>
</dbReference>
<dbReference type="PRINTS" id="PR00046">
    <property type="entry name" value="SIGMA70FCT"/>
</dbReference>
<evidence type="ECO:0000256" key="6">
    <source>
        <dbReference type="SAM" id="MobiDB-lite"/>
    </source>
</evidence>
<reference evidence="9 10" key="1">
    <citation type="submission" date="2018-06" db="EMBL/GenBank/DDBJ databases">
        <title>Actinomadura craniellae sp. nov. isolated from marine sponge Craniella sp.</title>
        <authorList>
            <person name="Li L."/>
            <person name="Xu Q.H."/>
            <person name="Lin H.W."/>
            <person name="Lu Y.H."/>
        </authorList>
    </citation>
    <scope>NUCLEOTIDE SEQUENCE [LARGE SCALE GENOMIC DNA]</scope>
    <source>
        <strain evidence="9 10">LHW63021</strain>
    </source>
</reference>
<dbReference type="SUPFAM" id="SSF88659">
    <property type="entry name" value="Sigma3 and sigma4 domains of RNA polymerase sigma factors"/>
    <property type="match status" value="2"/>
</dbReference>
<feature type="compositionally biased region" description="Low complexity" evidence="6">
    <location>
        <begin position="129"/>
        <end position="138"/>
    </location>
</feature>
<dbReference type="NCBIfam" id="TIGR02937">
    <property type="entry name" value="sigma70-ECF"/>
    <property type="match status" value="1"/>
</dbReference>
<evidence type="ECO:0000256" key="4">
    <source>
        <dbReference type="ARBA" id="ARBA00023163"/>
    </source>
</evidence>
<gene>
    <name evidence="5" type="primary">sigA</name>
    <name evidence="9" type="ORF">DPM19_33295</name>
</gene>
<dbReference type="NCBIfam" id="TIGR02393">
    <property type="entry name" value="RpoD_Cterm"/>
    <property type="match status" value="1"/>
</dbReference>
<organism evidence="9 10">
    <name type="scientific">Actinomadura craniellae</name>
    <dbReference type="NCBI Taxonomy" id="2231787"/>
    <lineage>
        <taxon>Bacteria</taxon>
        <taxon>Bacillati</taxon>
        <taxon>Actinomycetota</taxon>
        <taxon>Actinomycetes</taxon>
        <taxon>Streptosporangiales</taxon>
        <taxon>Thermomonosporaceae</taxon>
        <taxon>Actinomadura</taxon>
    </lineage>
</organism>
<dbReference type="InterPro" id="IPR050239">
    <property type="entry name" value="Sigma-70_RNA_pol_init_factors"/>
</dbReference>
<feature type="domain" description="RNA polymerase sigma-70" evidence="8">
    <location>
        <begin position="498"/>
        <end position="524"/>
    </location>
</feature>
<dbReference type="InterPro" id="IPR009042">
    <property type="entry name" value="RNA_pol_sigma70_r1_2"/>
</dbReference>
<comment type="caution">
    <text evidence="9">The sequence shown here is derived from an EMBL/GenBank/DDBJ whole genome shotgun (WGS) entry which is preliminary data.</text>
</comment>
<dbReference type="Pfam" id="PF04545">
    <property type="entry name" value="Sigma70_r4"/>
    <property type="match status" value="1"/>
</dbReference>
<feature type="compositionally biased region" description="Basic residues" evidence="6">
    <location>
        <begin position="74"/>
        <end position="88"/>
    </location>
</feature>
<dbReference type="InterPro" id="IPR013325">
    <property type="entry name" value="RNA_pol_sigma_r2"/>
</dbReference>
<feature type="DNA-binding region" description="H-T-H motif" evidence="5">
    <location>
        <begin position="499"/>
        <end position="518"/>
    </location>
</feature>